<dbReference type="Proteomes" id="UP000053127">
    <property type="component" value="Unassembled WGS sequence"/>
</dbReference>
<reference evidence="1 2" key="1">
    <citation type="submission" date="2015-10" db="EMBL/GenBank/DDBJ databases">
        <title>Draft genome sequence of Streptomyces yokosukanensis DSM 40224, type strain for the species Streptomyces yokosukanensis.</title>
        <authorList>
            <person name="Ruckert C."/>
            <person name="Winkler A."/>
            <person name="Kalinowski J."/>
            <person name="Kampfer P."/>
            <person name="Glaeser S."/>
        </authorList>
    </citation>
    <scope>NUCLEOTIDE SEQUENCE [LARGE SCALE GENOMIC DNA]</scope>
    <source>
        <strain evidence="1 2">DSM 40224</strain>
    </source>
</reference>
<dbReference type="AlphaFoldDB" id="A0A101P8Q0"/>
<comment type="caution">
    <text evidence="1">The sequence shown here is derived from an EMBL/GenBank/DDBJ whole genome shotgun (WGS) entry which is preliminary data.</text>
</comment>
<keyword evidence="2" id="KW-1185">Reference proteome</keyword>
<gene>
    <name evidence="1" type="ORF">AQI95_11965</name>
</gene>
<accession>A0A101P8Q0</accession>
<name>A0A101P8Q0_9ACTN</name>
<organism evidence="1 2">
    <name type="scientific">Streptomyces yokosukanensis</name>
    <dbReference type="NCBI Taxonomy" id="67386"/>
    <lineage>
        <taxon>Bacteria</taxon>
        <taxon>Bacillati</taxon>
        <taxon>Actinomycetota</taxon>
        <taxon>Actinomycetes</taxon>
        <taxon>Kitasatosporales</taxon>
        <taxon>Streptomycetaceae</taxon>
        <taxon>Streptomyces</taxon>
    </lineage>
</organism>
<dbReference type="EMBL" id="LMWN01000015">
    <property type="protein sequence ID" value="KUN06966.1"/>
    <property type="molecule type" value="Genomic_DNA"/>
</dbReference>
<protein>
    <recommendedName>
        <fullName evidence="3">HTH iclR-type domain-containing protein</fullName>
    </recommendedName>
</protein>
<evidence type="ECO:0008006" key="3">
    <source>
        <dbReference type="Google" id="ProtNLM"/>
    </source>
</evidence>
<proteinExistence type="predicted"/>
<evidence type="ECO:0000313" key="1">
    <source>
        <dbReference type="EMBL" id="KUN06966.1"/>
    </source>
</evidence>
<sequence>MLSLLATSGRAMRAREIATAIGEDVSTPARVETTRGRLKKLAEEGHVIEGPVGWFAIAAGGTTADSGEGTAAAEG</sequence>
<evidence type="ECO:0000313" key="2">
    <source>
        <dbReference type="Proteomes" id="UP000053127"/>
    </source>
</evidence>